<evidence type="ECO:0000313" key="3">
    <source>
        <dbReference type="Proteomes" id="UP001209540"/>
    </source>
</evidence>
<protein>
    <submittedName>
        <fullName evidence="2">Uncharacterized protein</fullName>
    </submittedName>
</protein>
<accession>A0AAD5PAT3</accession>
<dbReference type="Proteomes" id="UP001209540">
    <property type="component" value="Unassembled WGS sequence"/>
</dbReference>
<comment type="caution">
    <text evidence="2">The sequence shown here is derived from an EMBL/GenBank/DDBJ whole genome shotgun (WGS) entry which is preliminary data.</text>
</comment>
<reference evidence="2" key="2">
    <citation type="submission" date="2023-02" db="EMBL/GenBank/DDBJ databases">
        <authorList>
            <consortium name="DOE Joint Genome Institute"/>
            <person name="Mondo S.J."/>
            <person name="Chang Y."/>
            <person name="Wang Y."/>
            <person name="Ahrendt S."/>
            <person name="Andreopoulos W."/>
            <person name="Barry K."/>
            <person name="Beard J."/>
            <person name="Benny G.L."/>
            <person name="Blankenship S."/>
            <person name="Bonito G."/>
            <person name="Cuomo C."/>
            <person name="Desiro A."/>
            <person name="Gervers K.A."/>
            <person name="Hundley H."/>
            <person name="Kuo A."/>
            <person name="LaButti K."/>
            <person name="Lang B.F."/>
            <person name="Lipzen A."/>
            <person name="O'Donnell K."/>
            <person name="Pangilinan J."/>
            <person name="Reynolds N."/>
            <person name="Sandor L."/>
            <person name="Smith M.W."/>
            <person name="Tsang A."/>
            <person name="Grigoriev I.V."/>
            <person name="Stajich J.E."/>
            <person name="Spatafora J.W."/>
        </authorList>
    </citation>
    <scope>NUCLEOTIDE SEQUENCE</scope>
    <source>
        <strain evidence="2">RSA 2281</strain>
    </source>
</reference>
<sequence>MKRGKNKTAWGLDEAMDNLLIVEEQFPTTTTTTTTQQRQRQRQQLGQRPRSYSAAAPLPASPTSPTNQVHRISATPLSHHNSIASSASTRSTQSRHSTFSTSSSNTDNTLPVTVYEVPHTYDDNEPSPTTSQTTSDGVITLSPRIYVNQPHFVVAAFGMVCISLLKEKRHMMTPLLLNGGVKKKNGKKRKMIGWVAMGLEKNVTKTSLFLILL</sequence>
<name>A0AAD5PAT3_9FUNG</name>
<keyword evidence="3" id="KW-1185">Reference proteome</keyword>
<reference evidence="2" key="1">
    <citation type="journal article" date="2022" name="IScience">
        <title>Evolution of zygomycete secretomes and the origins of terrestrial fungal ecologies.</title>
        <authorList>
            <person name="Chang Y."/>
            <person name="Wang Y."/>
            <person name="Mondo S."/>
            <person name="Ahrendt S."/>
            <person name="Andreopoulos W."/>
            <person name="Barry K."/>
            <person name="Beard J."/>
            <person name="Benny G.L."/>
            <person name="Blankenship S."/>
            <person name="Bonito G."/>
            <person name="Cuomo C."/>
            <person name="Desiro A."/>
            <person name="Gervers K.A."/>
            <person name="Hundley H."/>
            <person name="Kuo A."/>
            <person name="LaButti K."/>
            <person name="Lang B.F."/>
            <person name="Lipzen A."/>
            <person name="O'Donnell K."/>
            <person name="Pangilinan J."/>
            <person name="Reynolds N."/>
            <person name="Sandor L."/>
            <person name="Smith M.E."/>
            <person name="Tsang A."/>
            <person name="Grigoriev I.V."/>
            <person name="Stajich J.E."/>
            <person name="Spatafora J.W."/>
        </authorList>
    </citation>
    <scope>NUCLEOTIDE SEQUENCE</scope>
    <source>
        <strain evidence="2">RSA 2281</strain>
    </source>
</reference>
<feature type="compositionally biased region" description="Low complexity" evidence="1">
    <location>
        <begin position="80"/>
        <end position="106"/>
    </location>
</feature>
<feature type="compositionally biased region" description="Low complexity" evidence="1">
    <location>
        <begin position="51"/>
        <end position="65"/>
    </location>
</feature>
<evidence type="ECO:0000313" key="2">
    <source>
        <dbReference type="EMBL" id="KAI9254545.1"/>
    </source>
</evidence>
<feature type="compositionally biased region" description="Polar residues" evidence="1">
    <location>
        <begin position="66"/>
        <end position="79"/>
    </location>
</feature>
<proteinExistence type="predicted"/>
<feature type="compositionally biased region" description="Low complexity" evidence="1">
    <location>
        <begin position="28"/>
        <end position="44"/>
    </location>
</feature>
<gene>
    <name evidence="2" type="ORF">BDA99DRAFT_160373</name>
</gene>
<dbReference type="EMBL" id="JAIXMP010000024">
    <property type="protein sequence ID" value="KAI9254545.1"/>
    <property type="molecule type" value="Genomic_DNA"/>
</dbReference>
<feature type="region of interest" description="Disordered" evidence="1">
    <location>
        <begin position="28"/>
        <end position="110"/>
    </location>
</feature>
<dbReference type="AlphaFoldDB" id="A0AAD5PAT3"/>
<evidence type="ECO:0000256" key="1">
    <source>
        <dbReference type="SAM" id="MobiDB-lite"/>
    </source>
</evidence>
<organism evidence="2 3">
    <name type="scientific">Phascolomyces articulosus</name>
    <dbReference type="NCBI Taxonomy" id="60185"/>
    <lineage>
        <taxon>Eukaryota</taxon>
        <taxon>Fungi</taxon>
        <taxon>Fungi incertae sedis</taxon>
        <taxon>Mucoromycota</taxon>
        <taxon>Mucoromycotina</taxon>
        <taxon>Mucoromycetes</taxon>
        <taxon>Mucorales</taxon>
        <taxon>Lichtheimiaceae</taxon>
        <taxon>Phascolomyces</taxon>
    </lineage>
</organism>